<evidence type="ECO:0000313" key="2">
    <source>
        <dbReference type="EMBL" id="CAA3026372.1"/>
    </source>
</evidence>
<gene>
    <name evidence="2" type="ORF">OLEA9_A089262</name>
</gene>
<accession>A0A8S0V4J2</accession>
<feature type="signal peptide" evidence="1">
    <location>
        <begin position="1"/>
        <end position="25"/>
    </location>
</feature>
<organism evidence="2 3">
    <name type="scientific">Olea europaea subsp. europaea</name>
    <dbReference type="NCBI Taxonomy" id="158383"/>
    <lineage>
        <taxon>Eukaryota</taxon>
        <taxon>Viridiplantae</taxon>
        <taxon>Streptophyta</taxon>
        <taxon>Embryophyta</taxon>
        <taxon>Tracheophyta</taxon>
        <taxon>Spermatophyta</taxon>
        <taxon>Magnoliopsida</taxon>
        <taxon>eudicotyledons</taxon>
        <taxon>Gunneridae</taxon>
        <taxon>Pentapetalae</taxon>
        <taxon>asterids</taxon>
        <taxon>lamiids</taxon>
        <taxon>Lamiales</taxon>
        <taxon>Oleaceae</taxon>
        <taxon>Oleeae</taxon>
        <taxon>Olea</taxon>
    </lineage>
</organism>
<dbReference type="EMBL" id="CACTIH010009158">
    <property type="protein sequence ID" value="CAA3026372.1"/>
    <property type="molecule type" value="Genomic_DNA"/>
</dbReference>
<proteinExistence type="predicted"/>
<keyword evidence="3" id="KW-1185">Reference proteome</keyword>
<comment type="caution">
    <text evidence="2">The sequence shown here is derived from an EMBL/GenBank/DDBJ whole genome shotgun (WGS) entry which is preliminary data.</text>
</comment>
<name>A0A8S0V4J2_OLEEU</name>
<feature type="chain" id="PRO_5035783416" evidence="1">
    <location>
        <begin position="26"/>
        <end position="104"/>
    </location>
</feature>
<dbReference type="Gramene" id="OE9A089262T1">
    <property type="protein sequence ID" value="OE9A089262C1"/>
    <property type="gene ID" value="OE9A089262"/>
</dbReference>
<evidence type="ECO:0000256" key="1">
    <source>
        <dbReference type="SAM" id="SignalP"/>
    </source>
</evidence>
<protein>
    <submittedName>
        <fullName evidence="2">Uncharacterized protein</fullName>
    </submittedName>
</protein>
<reference evidence="2 3" key="1">
    <citation type="submission" date="2019-12" db="EMBL/GenBank/DDBJ databases">
        <authorList>
            <person name="Alioto T."/>
            <person name="Alioto T."/>
            <person name="Gomez Garrido J."/>
        </authorList>
    </citation>
    <scope>NUCLEOTIDE SEQUENCE [LARGE SCALE GENOMIC DNA]</scope>
</reference>
<dbReference type="AlphaFoldDB" id="A0A8S0V4J2"/>
<evidence type="ECO:0000313" key="3">
    <source>
        <dbReference type="Proteomes" id="UP000594638"/>
    </source>
</evidence>
<keyword evidence="1" id="KW-0732">Signal</keyword>
<sequence length="104" mass="12013">MEMKFDSSIAVKFLLLQCLLVLCVAQDFDFFYFVQQFIHVFNFLMNSGQDHIVTQNKAVAIPQRGSPPQILESTDFDLITMMVHTLRTVIPAIVTIKERYDLIN</sequence>
<dbReference type="Proteomes" id="UP000594638">
    <property type="component" value="Unassembled WGS sequence"/>
</dbReference>